<comment type="caution">
    <text evidence="1">The sequence shown here is derived from an EMBL/GenBank/DDBJ whole genome shotgun (WGS) entry which is preliminary data.</text>
</comment>
<sequence>MDDLTNLKRLPLRSGTDQTENDTYLKIKTEITSIKANENEPIKGEDGITNKASPKFRLKREHINVECDSLPKIKKEADEISNCDVKYSPKLETRGIKLGKACTNDTKIPGNWEKVLNNLREMRKKF</sequence>
<dbReference type="Proteomes" id="UP001162164">
    <property type="component" value="Unassembled WGS sequence"/>
</dbReference>
<organism evidence="1 2">
    <name type="scientific">Molorchus minor</name>
    <dbReference type="NCBI Taxonomy" id="1323400"/>
    <lineage>
        <taxon>Eukaryota</taxon>
        <taxon>Metazoa</taxon>
        <taxon>Ecdysozoa</taxon>
        <taxon>Arthropoda</taxon>
        <taxon>Hexapoda</taxon>
        <taxon>Insecta</taxon>
        <taxon>Pterygota</taxon>
        <taxon>Neoptera</taxon>
        <taxon>Endopterygota</taxon>
        <taxon>Coleoptera</taxon>
        <taxon>Polyphaga</taxon>
        <taxon>Cucujiformia</taxon>
        <taxon>Chrysomeloidea</taxon>
        <taxon>Cerambycidae</taxon>
        <taxon>Lamiinae</taxon>
        <taxon>Monochamini</taxon>
        <taxon>Molorchus</taxon>
    </lineage>
</organism>
<evidence type="ECO:0000313" key="1">
    <source>
        <dbReference type="EMBL" id="KAJ8978245.1"/>
    </source>
</evidence>
<reference evidence="1" key="1">
    <citation type="journal article" date="2023" name="Insect Mol. Biol.">
        <title>Genome sequencing provides insights into the evolution of gene families encoding plant cell wall-degrading enzymes in longhorned beetles.</title>
        <authorList>
            <person name="Shin N.R."/>
            <person name="Okamura Y."/>
            <person name="Kirsch R."/>
            <person name="Pauchet Y."/>
        </authorList>
    </citation>
    <scope>NUCLEOTIDE SEQUENCE</scope>
    <source>
        <strain evidence="1">MMC_N1</strain>
    </source>
</reference>
<evidence type="ECO:0000313" key="2">
    <source>
        <dbReference type="Proteomes" id="UP001162164"/>
    </source>
</evidence>
<keyword evidence="2" id="KW-1185">Reference proteome</keyword>
<dbReference type="EMBL" id="JAPWTJ010000460">
    <property type="protein sequence ID" value="KAJ8978245.1"/>
    <property type="molecule type" value="Genomic_DNA"/>
</dbReference>
<name>A0ABQ9JL81_9CUCU</name>
<protein>
    <submittedName>
        <fullName evidence="1">Uncharacterized protein</fullName>
    </submittedName>
</protein>
<proteinExistence type="predicted"/>
<accession>A0ABQ9JL81</accession>
<gene>
    <name evidence="1" type="ORF">NQ317_012601</name>
</gene>